<keyword evidence="3" id="KW-1185">Reference proteome</keyword>
<accession>A0A8S3V1Y0</accession>
<sequence>MTEPAEDRPLKRTIPPDLQRGVEDRPLKRTIPPDLQTQVEDIQIKVPRTTGPPDDLDDRRKRWLIVGICLHTIISPVLRTYVVPVVTKLCYSLTSRNKIHKQTYGSFLKRYSPTNTELNYEAINNNKTLYGRNRARYDYRVKSPWIYPDCSSDTHGTLHSI</sequence>
<feature type="region of interest" description="Disordered" evidence="1">
    <location>
        <begin position="1"/>
        <end position="32"/>
    </location>
</feature>
<dbReference type="OrthoDB" id="5988093at2759"/>
<dbReference type="Proteomes" id="UP000683360">
    <property type="component" value="Unassembled WGS sequence"/>
</dbReference>
<dbReference type="EMBL" id="CAJPWZ010003097">
    <property type="protein sequence ID" value="CAG2251719.1"/>
    <property type="molecule type" value="Genomic_DNA"/>
</dbReference>
<protein>
    <submittedName>
        <fullName evidence="2">Uncharacterized protein</fullName>
    </submittedName>
</protein>
<evidence type="ECO:0000256" key="1">
    <source>
        <dbReference type="SAM" id="MobiDB-lite"/>
    </source>
</evidence>
<evidence type="ECO:0000313" key="3">
    <source>
        <dbReference type="Proteomes" id="UP000683360"/>
    </source>
</evidence>
<gene>
    <name evidence="2" type="ORF">MEDL_63386</name>
</gene>
<reference evidence="2" key="1">
    <citation type="submission" date="2021-03" db="EMBL/GenBank/DDBJ databases">
        <authorList>
            <person name="Bekaert M."/>
        </authorList>
    </citation>
    <scope>NUCLEOTIDE SEQUENCE</scope>
</reference>
<comment type="caution">
    <text evidence="2">The sequence shown here is derived from an EMBL/GenBank/DDBJ whole genome shotgun (WGS) entry which is preliminary data.</text>
</comment>
<feature type="compositionally biased region" description="Basic and acidic residues" evidence="1">
    <location>
        <begin position="1"/>
        <end position="10"/>
    </location>
</feature>
<name>A0A8S3V1Y0_MYTED</name>
<evidence type="ECO:0000313" key="2">
    <source>
        <dbReference type="EMBL" id="CAG2251719.1"/>
    </source>
</evidence>
<proteinExistence type="predicted"/>
<organism evidence="2 3">
    <name type="scientific">Mytilus edulis</name>
    <name type="common">Blue mussel</name>
    <dbReference type="NCBI Taxonomy" id="6550"/>
    <lineage>
        <taxon>Eukaryota</taxon>
        <taxon>Metazoa</taxon>
        <taxon>Spiralia</taxon>
        <taxon>Lophotrochozoa</taxon>
        <taxon>Mollusca</taxon>
        <taxon>Bivalvia</taxon>
        <taxon>Autobranchia</taxon>
        <taxon>Pteriomorphia</taxon>
        <taxon>Mytilida</taxon>
        <taxon>Mytiloidea</taxon>
        <taxon>Mytilidae</taxon>
        <taxon>Mytilinae</taxon>
        <taxon>Mytilus</taxon>
    </lineage>
</organism>
<dbReference type="AlphaFoldDB" id="A0A8S3V1Y0"/>